<accession>E7GR89</accession>
<dbReference type="Proteomes" id="UP000002970">
    <property type="component" value="Unassembled WGS sequence"/>
</dbReference>
<evidence type="ECO:0000313" key="1">
    <source>
        <dbReference type="EMBL" id="EGA92713.1"/>
    </source>
</evidence>
<protein>
    <submittedName>
        <fullName evidence="1">Uncharacterized protein</fullName>
    </submittedName>
</protein>
<name>E7GR89_CLOS6</name>
<comment type="caution">
    <text evidence="1">The sequence shown here is derived from an EMBL/GenBank/DDBJ whole genome shotgun (WGS) entry which is preliminary data.</text>
</comment>
<reference evidence="1 2" key="1">
    <citation type="submission" date="2010-12" db="EMBL/GenBank/DDBJ databases">
        <title>The Genome Sequence of Clostridium symbiosum strain WAL-14163.</title>
        <authorList>
            <person name="Earl A."/>
            <person name="Ward D."/>
            <person name="Feldgarden M."/>
            <person name="Gevers D."/>
            <person name="Finegold S.M."/>
            <person name="Summanen P.H."/>
            <person name="Molitoris D.R."/>
            <person name="Vaisanen M.L."/>
            <person name="Daigneault M."/>
            <person name="Young S.K."/>
            <person name="Zeng Q."/>
            <person name="Gargeya S."/>
            <person name="Fitzgerald M."/>
            <person name="Haas B."/>
            <person name="Abouelleil A."/>
            <person name="Alvarado L."/>
            <person name="Arachchi H.M."/>
            <person name="Berlin A."/>
            <person name="Brown A."/>
            <person name="Chapman S.B."/>
            <person name="Chen Z."/>
            <person name="Dunbar C."/>
            <person name="Freedman E."/>
            <person name="Gearin G."/>
            <person name="Gellesch M."/>
            <person name="Goldberg J."/>
            <person name="Griggs A."/>
            <person name="Gujja S."/>
            <person name="Heilman E."/>
            <person name="Heiman D."/>
            <person name="Howarth C."/>
            <person name="Larson L."/>
            <person name="Lui A."/>
            <person name="MacDonald P.J.P."/>
            <person name="Mehta T."/>
            <person name="Montmayeur A."/>
            <person name="Murphy C."/>
            <person name="Neiman D."/>
            <person name="Pearson M."/>
            <person name="Priest M."/>
            <person name="Roberts A."/>
            <person name="Saif S."/>
            <person name="Shea T."/>
            <person name="Shenoy N."/>
            <person name="Sisk P."/>
            <person name="Stolte C."/>
            <person name="Sykes S."/>
            <person name="White J."/>
            <person name="Yandava C."/>
            <person name="Nusbaum C."/>
            <person name="Birren B."/>
        </authorList>
    </citation>
    <scope>NUCLEOTIDE SEQUENCE [LARGE SCALE GENOMIC DNA]</scope>
    <source>
        <strain evidence="1 2">WAL-14163</strain>
    </source>
</reference>
<keyword evidence="2" id="KW-1185">Reference proteome</keyword>
<dbReference type="HOGENOM" id="CLU_2245312_0_0_9"/>
<dbReference type="AlphaFoldDB" id="E7GR89"/>
<proteinExistence type="predicted"/>
<dbReference type="EMBL" id="ADLQ01000077">
    <property type="protein sequence ID" value="EGA92713.1"/>
    <property type="molecule type" value="Genomic_DNA"/>
</dbReference>
<evidence type="ECO:0000313" key="2">
    <source>
        <dbReference type="Proteomes" id="UP000002970"/>
    </source>
</evidence>
<sequence length="104" mass="10885">MNQVLGKKFENLEKGMTLDSLMTSTETSSEAFVEELKSILGANGKYTLGSKLANGGEVCVKVTYKAKEDTDSETSAGVLAVSVYSGLKTKPTESTGDLGIVGAQ</sequence>
<dbReference type="STRING" id="1512.GCA_900049235_03697"/>
<organism evidence="1 2">
    <name type="scientific">Clostridium symbiosum (strain WAL-14163)</name>
    <dbReference type="NCBI Taxonomy" id="742740"/>
    <lineage>
        <taxon>Bacteria</taxon>
        <taxon>Bacillati</taxon>
        <taxon>Bacillota</taxon>
        <taxon>Clostridia</taxon>
        <taxon>Lachnospirales</taxon>
        <taxon>Lachnospiraceae</taxon>
        <taxon>Otoolea</taxon>
    </lineage>
</organism>
<gene>
    <name evidence="1" type="ORF">HMPREF9474_03434</name>
</gene>